<evidence type="ECO:0000313" key="1">
    <source>
        <dbReference type="EMBL" id="EGP47641.1"/>
    </source>
</evidence>
<proteinExistence type="predicted"/>
<evidence type="ECO:0000313" key="2">
    <source>
        <dbReference type="Proteomes" id="UP000004853"/>
    </source>
</evidence>
<evidence type="ECO:0008006" key="3">
    <source>
        <dbReference type="Google" id="ProtNLM"/>
    </source>
</evidence>
<sequence length="238" mass="25920">MAHARGADGIAMNVAGHPLDRYDWPRILDQLDAEGWAPLPALFSPSQARALARAFDDPAAARITGECDERRALRLPAPAPLRDLPRALYARLTPLAQSWAQRLGRDIRYPPAPDAGRAAPDADPAVLTRLRLDGHEALRHAHGETAFPILLVALLSDPAHDFSGGEFVMTEQRPRQQSRPLVLPLGLGDAALIAAAHRPIRGARDDYRATLRHAVSRVRGGERHGLELPLDGHESVPE</sequence>
<gene>
    <name evidence="1" type="ORF">AXXA_04988</name>
</gene>
<dbReference type="RefSeq" id="WP_006391050.1">
    <property type="nucleotide sequence ID" value="NZ_GL982453.1"/>
</dbReference>
<organism evidence="1 2">
    <name type="scientific">Achromobacter insuavis AXX-A</name>
    <dbReference type="NCBI Taxonomy" id="1003200"/>
    <lineage>
        <taxon>Bacteria</taxon>
        <taxon>Pseudomonadati</taxon>
        <taxon>Pseudomonadota</taxon>
        <taxon>Betaproteobacteria</taxon>
        <taxon>Burkholderiales</taxon>
        <taxon>Alcaligenaceae</taxon>
        <taxon>Achromobacter</taxon>
    </lineage>
</organism>
<reference evidence="1 2" key="1">
    <citation type="submission" date="2011-06" db="EMBL/GenBank/DDBJ databases">
        <authorList>
            <person name="Bador J."/>
            <person name="Amoureux L."/>
            <person name="Neuwirth C."/>
        </authorList>
    </citation>
    <scope>NUCLEOTIDE SEQUENCE [LARGE SCALE GENOMIC DNA]</scope>
    <source>
        <strain evidence="1 2">AXX-A</strain>
    </source>
</reference>
<protein>
    <recommendedName>
        <fullName evidence="3">Fe2OG dioxygenase domain-containing protein</fullName>
    </recommendedName>
</protein>
<dbReference type="InterPro" id="IPR018655">
    <property type="entry name" value="DUF2086"/>
</dbReference>
<dbReference type="eggNOG" id="COG3826">
    <property type="taxonomic scope" value="Bacteria"/>
</dbReference>
<comment type="caution">
    <text evidence="1">The sequence shown here is derived from an EMBL/GenBank/DDBJ whole genome shotgun (WGS) entry which is preliminary data.</text>
</comment>
<dbReference type="EMBL" id="AFRQ01000030">
    <property type="protein sequence ID" value="EGP47641.1"/>
    <property type="molecule type" value="Genomic_DNA"/>
</dbReference>
<dbReference type="Pfam" id="PF09859">
    <property type="entry name" value="Oxygenase-NA"/>
    <property type="match status" value="1"/>
</dbReference>
<dbReference type="AlphaFoldDB" id="F7SWF0"/>
<accession>F7SWF0</accession>
<dbReference type="Proteomes" id="UP000004853">
    <property type="component" value="Unassembled WGS sequence"/>
</dbReference>
<name>F7SWF0_9BURK</name>
<dbReference type="HOGENOM" id="CLU_073550_0_0_4"/>
<dbReference type="PATRIC" id="fig|1003200.3.peg.969"/>